<dbReference type="GO" id="GO:0045892">
    <property type="term" value="P:negative regulation of DNA-templated transcription"/>
    <property type="evidence" value="ECO:0007669"/>
    <property type="project" value="TreeGrafter"/>
</dbReference>
<protein>
    <submittedName>
        <fullName evidence="7">IclR family transcriptional regulator</fullName>
    </submittedName>
</protein>
<evidence type="ECO:0000259" key="6">
    <source>
        <dbReference type="PROSITE" id="PS51078"/>
    </source>
</evidence>
<dbReference type="InterPro" id="IPR029016">
    <property type="entry name" value="GAF-like_dom_sf"/>
</dbReference>
<dbReference type="PANTHER" id="PTHR30136:SF8">
    <property type="entry name" value="TRANSCRIPTIONAL REGULATORY PROTEIN"/>
    <property type="match status" value="1"/>
</dbReference>
<dbReference type="SUPFAM" id="SSF46785">
    <property type="entry name" value="Winged helix' DNA-binding domain"/>
    <property type="match status" value="1"/>
</dbReference>
<dbReference type="PROSITE" id="PS51078">
    <property type="entry name" value="ICLR_ED"/>
    <property type="match status" value="1"/>
</dbReference>
<dbReference type="InterPro" id="IPR036388">
    <property type="entry name" value="WH-like_DNA-bd_sf"/>
</dbReference>
<dbReference type="Pfam" id="PF01614">
    <property type="entry name" value="IclR_C"/>
    <property type="match status" value="1"/>
</dbReference>
<evidence type="ECO:0000256" key="4">
    <source>
        <dbReference type="SAM" id="MobiDB-lite"/>
    </source>
</evidence>
<dbReference type="InterPro" id="IPR036390">
    <property type="entry name" value="WH_DNA-bd_sf"/>
</dbReference>
<accession>A0A2N8KC80</accession>
<dbReference type="GO" id="GO:0003700">
    <property type="term" value="F:DNA-binding transcription factor activity"/>
    <property type="evidence" value="ECO:0007669"/>
    <property type="project" value="TreeGrafter"/>
</dbReference>
<dbReference type="PANTHER" id="PTHR30136">
    <property type="entry name" value="HELIX-TURN-HELIX TRANSCRIPTIONAL REGULATOR, ICLR FAMILY"/>
    <property type="match status" value="1"/>
</dbReference>
<dbReference type="SUPFAM" id="SSF55781">
    <property type="entry name" value="GAF domain-like"/>
    <property type="match status" value="1"/>
</dbReference>
<dbReference type="GO" id="GO:0003677">
    <property type="term" value="F:DNA binding"/>
    <property type="evidence" value="ECO:0007669"/>
    <property type="project" value="UniProtKB-KW"/>
</dbReference>
<name>A0A2N8KC80_9BURK</name>
<dbReference type="PROSITE" id="PS51077">
    <property type="entry name" value="HTH_ICLR"/>
    <property type="match status" value="1"/>
</dbReference>
<dbReference type="Gene3D" id="3.30.450.40">
    <property type="match status" value="1"/>
</dbReference>
<dbReference type="RefSeq" id="WP_102775047.1">
    <property type="nucleotide sequence ID" value="NZ_POQS01000007.1"/>
</dbReference>
<dbReference type="InterPro" id="IPR005471">
    <property type="entry name" value="Tscrpt_reg_IclR_N"/>
</dbReference>
<dbReference type="AlphaFoldDB" id="A0A2N8KC80"/>
<dbReference type="InterPro" id="IPR050707">
    <property type="entry name" value="HTH_MetabolicPath_Reg"/>
</dbReference>
<feature type="region of interest" description="Disordered" evidence="4">
    <location>
        <begin position="1"/>
        <end position="23"/>
    </location>
</feature>
<dbReference type="Proteomes" id="UP000235994">
    <property type="component" value="Unassembled WGS sequence"/>
</dbReference>
<organism evidence="7 8">
    <name type="scientific">Achromobacter pulmonis</name>
    <dbReference type="NCBI Taxonomy" id="1389932"/>
    <lineage>
        <taxon>Bacteria</taxon>
        <taxon>Pseudomonadati</taxon>
        <taxon>Pseudomonadota</taxon>
        <taxon>Betaproteobacteria</taxon>
        <taxon>Burkholderiales</taxon>
        <taxon>Alcaligenaceae</taxon>
        <taxon>Achromobacter</taxon>
    </lineage>
</organism>
<dbReference type="EMBL" id="POQS01000007">
    <property type="protein sequence ID" value="PND31071.1"/>
    <property type="molecule type" value="Genomic_DNA"/>
</dbReference>
<keyword evidence="3" id="KW-0804">Transcription</keyword>
<keyword evidence="8" id="KW-1185">Reference proteome</keyword>
<keyword evidence="2" id="KW-0238">DNA-binding</keyword>
<proteinExistence type="predicted"/>
<dbReference type="Gene3D" id="1.10.10.10">
    <property type="entry name" value="Winged helix-like DNA-binding domain superfamily/Winged helix DNA-binding domain"/>
    <property type="match status" value="1"/>
</dbReference>
<dbReference type="Pfam" id="PF09339">
    <property type="entry name" value="HTH_IclR"/>
    <property type="match status" value="1"/>
</dbReference>
<keyword evidence="1" id="KW-0805">Transcription regulation</keyword>
<evidence type="ECO:0000256" key="1">
    <source>
        <dbReference type="ARBA" id="ARBA00023015"/>
    </source>
</evidence>
<comment type="caution">
    <text evidence="7">The sequence shown here is derived from an EMBL/GenBank/DDBJ whole genome shotgun (WGS) entry which is preliminary data.</text>
</comment>
<dbReference type="SMART" id="SM00346">
    <property type="entry name" value="HTH_ICLR"/>
    <property type="match status" value="1"/>
</dbReference>
<feature type="domain" description="IclR-ED" evidence="6">
    <location>
        <begin position="88"/>
        <end position="271"/>
    </location>
</feature>
<evidence type="ECO:0000313" key="8">
    <source>
        <dbReference type="Proteomes" id="UP000235994"/>
    </source>
</evidence>
<evidence type="ECO:0000256" key="2">
    <source>
        <dbReference type="ARBA" id="ARBA00023125"/>
    </source>
</evidence>
<evidence type="ECO:0000256" key="3">
    <source>
        <dbReference type="ARBA" id="ARBA00023163"/>
    </source>
</evidence>
<evidence type="ECO:0000313" key="7">
    <source>
        <dbReference type="EMBL" id="PND31071.1"/>
    </source>
</evidence>
<sequence>MTAHTTAGARSAAQPSVKSPRRRGIQSIEVGGKLLLALLEHSSSLPLGALAKAAGMSGANAHAYLVSYGNLGLVRQDASTGEYELGPLALQLGLAALHRLDPIKIAVPMTRELAEKTGQTIAIAVLGNLGPVIVHLHESNYPIHVNMRTGTVMSLTNTATGKVFAALLPPKKIESLLHEDFLRLGAVPSRARSEKFEQTLKEVRQRGVARAVGDPIPGINGLSAPVFDSNGNVVLVITAIGAAGVFDARWSSPLVAEIRQCADAISAELGWQNRDARASRLG</sequence>
<dbReference type="InterPro" id="IPR014757">
    <property type="entry name" value="Tscrpt_reg_IclR_C"/>
</dbReference>
<evidence type="ECO:0000259" key="5">
    <source>
        <dbReference type="PROSITE" id="PS51077"/>
    </source>
</evidence>
<reference evidence="7 8" key="1">
    <citation type="submission" date="2018-01" db="EMBL/GenBank/DDBJ databases">
        <title>The draft genome of an aniline degradation strain ANB-1.</title>
        <authorList>
            <person name="Zhang L."/>
            <person name="Jiang J."/>
        </authorList>
    </citation>
    <scope>NUCLEOTIDE SEQUENCE [LARGE SCALE GENOMIC DNA]</scope>
    <source>
        <strain evidence="7 8">ANB-1</strain>
    </source>
</reference>
<feature type="domain" description="HTH iclR-type" evidence="5">
    <location>
        <begin position="25"/>
        <end position="87"/>
    </location>
</feature>
<gene>
    <name evidence="7" type="ORF">C1I89_24700</name>
</gene>